<evidence type="ECO:0000256" key="2">
    <source>
        <dbReference type="ARBA" id="ARBA00010937"/>
    </source>
</evidence>
<feature type="compositionally biased region" description="Polar residues" evidence="9">
    <location>
        <begin position="1545"/>
        <end position="1555"/>
    </location>
</feature>
<feature type="compositionally biased region" description="Low complexity" evidence="9">
    <location>
        <begin position="1556"/>
        <end position="1566"/>
    </location>
</feature>
<dbReference type="InterPro" id="IPR042097">
    <property type="entry name" value="Aminopeptidase_N-like_N_sf"/>
</dbReference>
<feature type="compositionally biased region" description="Acidic residues" evidence="9">
    <location>
        <begin position="339"/>
        <end position="349"/>
    </location>
</feature>
<dbReference type="GeneID" id="88175713"/>
<dbReference type="PANTHER" id="PTHR15137">
    <property type="entry name" value="TRANSCRIPTION INITIATION FACTOR TFIID"/>
    <property type="match status" value="1"/>
</dbReference>
<feature type="compositionally biased region" description="Basic and acidic residues" evidence="9">
    <location>
        <begin position="350"/>
        <end position="371"/>
    </location>
</feature>
<feature type="compositionally biased region" description="Basic and acidic residues" evidence="9">
    <location>
        <begin position="388"/>
        <end position="403"/>
    </location>
</feature>
<evidence type="ECO:0000259" key="11">
    <source>
        <dbReference type="Pfam" id="PF25577"/>
    </source>
</evidence>
<feature type="compositionally biased region" description="Low complexity" evidence="9">
    <location>
        <begin position="1526"/>
        <end position="1539"/>
    </location>
</feature>
<dbReference type="GO" id="GO:0006367">
    <property type="term" value="P:transcription initiation at RNA polymerase II promoter"/>
    <property type="evidence" value="ECO:0007669"/>
    <property type="project" value="TreeGrafter"/>
</dbReference>
<dbReference type="Proteomes" id="UP001338582">
    <property type="component" value="Chromosome 6"/>
</dbReference>
<evidence type="ECO:0000313" key="12">
    <source>
        <dbReference type="EMBL" id="WPK27273.1"/>
    </source>
</evidence>
<dbReference type="GO" id="GO:0003682">
    <property type="term" value="F:chromatin binding"/>
    <property type="evidence" value="ECO:0007669"/>
    <property type="project" value="TreeGrafter"/>
</dbReference>
<dbReference type="EMBL" id="CP138899">
    <property type="protein sequence ID" value="WPK27273.1"/>
    <property type="molecule type" value="Genomic_DNA"/>
</dbReference>
<evidence type="ECO:0000256" key="4">
    <source>
        <dbReference type="ARBA" id="ARBA00023015"/>
    </source>
</evidence>
<feature type="compositionally biased region" description="Acidic residues" evidence="9">
    <location>
        <begin position="518"/>
        <end position="531"/>
    </location>
</feature>
<comment type="subcellular location">
    <subcellularLocation>
        <location evidence="1">Nucleus</location>
    </subcellularLocation>
</comment>
<dbReference type="InterPro" id="IPR057345">
    <property type="entry name" value="Ig-like_TAF2"/>
</dbReference>
<feature type="domain" description="Transcription initiation factor TFIID subunit 2 Ig-like" evidence="10">
    <location>
        <begin position="853"/>
        <end position="1017"/>
    </location>
</feature>
<dbReference type="PANTHER" id="PTHR15137:SF9">
    <property type="entry name" value="TRANSCRIPTION INITIATION FACTOR TFIID SUBUNIT 2"/>
    <property type="match status" value="1"/>
</dbReference>
<proteinExistence type="inferred from homology"/>
<protein>
    <recommendedName>
        <fullName evidence="3">Transcription initiation factor TFIID subunit 2</fullName>
    </recommendedName>
    <alternativeName>
        <fullName evidence="8">TBP-associated factor 2</fullName>
    </alternativeName>
</protein>
<evidence type="ECO:0000256" key="5">
    <source>
        <dbReference type="ARBA" id="ARBA00023163"/>
    </source>
</evidence>
<dbReference type="InterPro" id="IPR037813">
    <property type="entry name" value="TAF2"/>
</dbReference>
<dbReference type="GO" id="GO:0005669">
    <property type="term" value="C:transcription factor TFIID complex"/>
    <property type="evidence" value="ECO:0007669"/>
    <property type="project" value="InterPro"/>
</dbReference>
<dbReference type="GO" id="GO:0000976">
    <property type="term" value="F:transcription cis-regulatory region binding"/>
    <property type="evidence" value="ECO:0007669"/>
    <property type="project" value="TreeGrafter"/>
</dbReference>
<dbReference type="Gene3D" id="1.10.390.10">
    <property type="entry name" value="Neutral Protease Domain 2"/>
    <property type="match status" value="1"/>
</dbReference>
<dbReference type="SUPFAM" id="SSF63737">
    <property type="entry name" value="Leukotriene A4 hydrolase N-terminal domain"/>
    <property type="match status" value="1"/>
</dbReference>
<keyword evidence="4" id="KW-0805">Transcription regulation</keyword>
<dbReference type="InterPro" id="IPR057991">
    <property type="entry name" value="TPR_TAF2_C"/>
</dbReference>
<feature type="compositionally biased region" description="Acidic residues" evidence="9">
    <location>
        <begin position="457"/>
        <end position="480"/>
    </location>
</feature>
<feature type="region of interest" description="Disordered" evidence="9">
    <location>
        <begin position="327"/>
        <end position="531"/>
    </location>
</feature>
<evidence type="ECO:0000256" key="9">
    <source>
        <dbReference type="SAM" id="MobiDB-lite"/>
    </source>
</evidence>
<sequence length="1735" mass="194932">MHITTPSPVQLQPLLPLVSPPKMLIPQLDRHLGAPTPKLGGVMTGTPKNRPGKPRKLNLQTQHLQVAHQRVNLDVDFCANRLSGFTELTVVPTSSTLRCVKLDAREMKINRILINGVELADYVHNDQLYINDPCLFEELATRRVPNIRDVCLEEYTVAQHHILQRKLRYIFGLVEDDQLRSQEKPDNLNLEELLILLPENLKPQPSDHPLAHTPSSLVPTNMTPVLFRNRTAGELYNLIQIVIEYEVVNPKNGVHFICPDLGDSALWHVYTANSDYNVSTSSWVPCIDNLLERTIWSIELSIPRSVKDIENKRTSLRKAFEKTLSQKDSVAPALKEGDDSTNEQEEGELKDEQENGELKDEQENGELKDEQEQSEPTIEQDKSVPLVEDSKPEDVSNNDKNDGAIDQEMTDDASASQSRIDISKDNTEPQDMEIDGNEPKSTDEDQQESKIVKEETDNMDIDSNENASSDDDSDIEAAEDDTPRPTATKTVRVGPEQKVDETENPQTTKDFTEGHNEGEEEEEDEEEEEGDSIDLLVCTGDTNNTKESAHPTDISKKVVSWSIFNPVGAHHIGWSVGAFQTAELSNFVDGNAAVAEEEEVFDEFEDIEKDESSPPVVLYFLPGQEELAKNTCIFASKALEFFLKEYGSYPFSSYCIVFVEGPKYPFNNFAGLSILNSNILYPADVIEPMFLVTEDILECIASQWSGINIVPQCFNDIWCTIGIAKFMSFQFIKTLMGTNEYRYQIKKKMDAIVEKDVGRRPIGLLSLQAPVSEDNLDFVRLKAPVILFILDRRMTKTDKSFGFSRVLPKLFLQAMSGDLQSGALSTQHFQYVCEKVNRNRLESFFKQWVHGVGTPIFNISQKFNKKRSMIEVIIRQTQLQLHRAPHPKAETFINDAVSYLSDDVAFPIQQTFLGPMTIRVHEADGTPYEHIVDIKNGVVKFDVQYNTKFKRMKKSREEAEGGLLFLRLGDVLEKPEEVREWKLEEWPKKDEEFLDPFEWLRVDTDFEWIATFNVNQPDYMFGAQLQQDRDIEAQIAAIEYFGQQEKPNAIYCTMLTRTLVDTRYFYGVRMAAAKALTKISTQSTDFIGRFYLLKAFRLLFCFKDSYVPMSNSFEDFGKFFLQKAFPGYLAGIKDDTGVTPKNIRSLLFNLLKYNDNSNNAFLDCYYVSELAKALVKSVVISADDPEMGELGALNSDGDDHKFVDEVVEELLRLRKLDRWVPSYQAEVSYACVEQKIALARAKLIDMPFEELLYLTSTKYDLRIRTLAFRGLFQLGALKNAEILKYFLDICLLEQSAPAFRSGLIKTLVSSIAEVAITGSPSTLDDEEFATSNPKVAQNTTAALPNSAVVVEESLDLDISARRNALAKATIKGTIDLLRKDLSPGKGLQYILWQLLHSSLLSLADRKAVFTLCDILYIPKDKLIVRLPIPCVPFEELKKKIIAKRKDQYVVVIKRQGRFKIQLSTKIILNEQPKKHTRRTELLESAAAASQAQVATPPAHVSQEPVVPVVSASPSVREPSVAVSVAPVESSSVPESNSAPIVSSAGLETSDNGQIASSSAEPQASAPPAKPKLKLKLGLFSASSTPKEEPRPVKVAEAAKDVEPVEVVEPVKAAEPPAHPRESLVARDPYVPTKVTLKLKLATLQALSSRPKQTVVRSSDTKVLFRFADPKNVERLEEISLAHKPKRYVKINTREKSVELSRKPFAAKPKIKFALKIKKETDLSLLVKSEPAGDGI</sequence>
<dbReference type="Pfam" id="PF25577">
    <property type="entry name" value="TPR_TAF2_C"/>
    <property type="match status" value="1"/>
</dbReference>
<accession>A0AAX4HFL9</accession>
<organism evidence="12 13">
    <name type="scientific">Australozyma saopauloensis</name>
    <dbReference type="NCBI Taxonomy" id="291208"/>
    <lineage>
        <taxon>Eukaryota</taxon>
        <taxon>Fungi</taxon>
        <taxon>Dikarya</taxon>
        <taxon>Ascomycota</taxon>
        <taxon>Saccharomycotina</taxon>
        <taxon>Pichiomycetes</taxon>
        <taxon>Metschnikowiaceae</taxon>
        <taxon>Australozyma</taxon>
    </lineage>
</organism>
<evidence type="ECO:0000313" key="13">
    <source>
        <dbReference type="Proteomes" id="UP001338582"/>
    </source>
</evidence>
<evidence type="ECO:0000256" key="8">
    <source>
        <dbReference type="ARBA" id="ARBA00076306"/>
    </source>
</evidence>
<reference evidence="12 13" key="1">
    <citation type="submission" date="2023-10" db="EMBL/GenBank/DDBJ databases">
        <title>Draft Genome Sequence of Candida saopaulonensis from a very Premature Infant with Sepsis.</title>
        <authorList>
            <person name="Ning Y."/>
            <person name="Dai R."/>
            <person name="Xiao M."/>
            <person name="Xu Y."/>
            <person name="Yan Q."/>
            <person name="Zhang L."/>
        </authorList>
    </citation>
    <scope>NUCLEOTIDE SEQUENCE [LARGE SCALE GENOMIC DNA]</scope>
    <source>
        <strain evidence="12 13">19XY460</strain>
    </source>
</reference>
<evidence type="ECO:0000256" key="6">
    <source>
        <dbReference type="ARBA" id="ARBA00023242"/>
    </source>
</evidence>
<keyword evidence="13" id="KW-1185">Reference proteome</keyword>
<evidence type="ECO:0000256" key="3">
    <source>
        <dbReference type="ARBA" id="ARBA00017363"/>
    </source>
</evidence>
<feature type="region of interest" description="Disordered" evidence="9">
    <location>
        <begin position="1526"/>
        <end position="1569"/>
    </location>
</feature>
<dbReference type="GO" id="GO:0016251">
    <property type="term" value="F:RNA polymerase II general transcription initiation factor activity"/>
    <property type="evidence" value="ECO:0007669"/>
    <property type="project" value="TreeGrafter"/>
</dbReference>
<gene>
    <name evidence="12" type="ORF">PUMCH_004653</name>
</gene>
<name>A0AAX4HFL9_9ASCO</name>
<dbReference type="Gene3D" id="2.60.40.1730">
    <property type="entry name" value="tricorn interacting facor f3 domain"/>
    <property type="match status" value="1"/>
</dbReference>
<evidence type="ECO:0000259" key="10">
    <source>
        <dbReference type="Pfam" id="PF25316"/>
    </source>
</evidence>
<comment type="similarity">
    <text evidence="2">Belongs to the TAF2 family.</text>
</comment>
<dbReference type="CDD" id="cd09839">
    <property type="entry name" value="M1_like_TAF2"/>
    <property type="match status" value="1"/>
</dbReference>
<dbReference type="KEGG" id="asau:88175713"/>
<dbReference type="FunFam" id="1.10.390.10:FF:000011">
    <property type="entry name" value="Transcription initiation factor TFIID subunit"/>
    <property type="match status" value="1"/>
</dbReference>
<dbReference type="InterPro" id="IPR027268">
    <property type="entry name" value="Peptidase_M4/M1_CTD_sf"/>
</dbReference>
<evidence type="ECO:0000256" key="1">
    <source>
        <dbReference type="ARBA" id="ARBA00004123"/>
    </source>
</evidence>
<feature type="compositionally biased region" description="Basic and acidic residues" evidence="9">
    <location>
        <begin position="437"/>
        <end position="456"/>
    </location>
</feature>
<dbReference type="SUPFAM" id="SSF55486">
    <property type="entry name" value="Metalloproteases ('zincins'), catalytic domain"/>
    <property type="match status" value="1"/>
</dbReference>
<dbReference type="RefSeq" id="XP_062879651.1">
    <property type="nucleotide sequence ID" value="XM_063023581.1"/>
</dbReference>
<comment type="function">
    <text evidence="7">Functions as a component of the DNA-binding general transcription factor complex TFIID. Binding of TFIID to a promoter (with or without TATA element) is the initial step in pre-initiation complex (PIC) formation. TFIID plays a key role in the regulation of gene expression by RNA polymerase II through different activities such as transcription activator interaction, core promoter recognition and selectivity, TFIIA and TFIIB interaction, chromatin modification (histone acetylation by TAF1), facilitation of DNA opening and initiation of transcription.</text>
</comment>
<evidence type="ECO:0000256" key="7">
    <source>
        <dbReference type="ARBA" id="ARBA00025346"/>
    </source>
</evidence>
<dbReference type="Pfam" id="PF25316">
    <property type="entry name" value="TAF2_3rd"/>
    <property type="match status" value="1"/>
</dbReference>
<keyword evidence="5" id="KW-0804">Transcription</keyword>
<feature type="domain" description="Transcription initiation factor TFIID subunit 2 TPR repeats" evidence="11">
    <location>
        <begin position="1018"/>
        <end position="1311"/>
    </location>
</feature>
<keyword evidence="6" id="KW-0539">Nucleus</keyword>